<name>A0A2H4U6B8_METSM</name>
<evidence type="ECO:0000313" key="1">
    <source>
        <dbReference type="EMBL" id="ATZ59633.1"/>
    </source>
</evidence>
<gene>
    <name evidence="1" type="ORF">BK798_03965</name>
</gene>
<dbReference type="GeneID" id="35118504"/>
<reference evidence="1 2" key="1">
    <citation type="submission" date="2016-10" db="EMBL/GenBank/DDBJ databases">
        <authorList>
            <person name="Varghese N."/>
        </authorList>
    </citation>
    <scope>NUCLEOTIDE SEQUENCE [LARGE SCALE GENOMIC DNA]</scope>
    <source>
        <strain evidence="1 2">KB11</strain>
    </source>
</reference>
<organism evidence="1 2">
    <name type="scientific">Methanobrevibacter smithii</name>
    <dbReference type="NCBI Taxonomy" id="2173"/>
    <lineage>
        <taxon>Archaea</taxon>
        <taxon>Methanobacteriati</taxon>
        <taxon>Methanobacteriota</taxon>
        <taxon>Methanomada group</taxon>
        <taxon>Methanobacteria</taxon>
        <taxon>Methanobacteriales</taxon>
        <taxon>Methanobacteriaceae</taxon>
        <taxon>Methanobrevibacter</taxon>
    </lineage>
</organism>
<accession>A0A2H4U6B8</accession>
<dbReference type="RefSeq" id="WP_100815412.1">
    <property type="nucleotide sequence ID" value="NZ_CP017803.1"/>
</dbReference>
<sequence>MSISLKEKLAELIFEYDKLRFHICPKIEDMYLLSFGFLECEAYNLDIELEMIKRYIELFNQGEDLSKIDEMLDNEFEESVGMLEKYMGELDLAIERKDTHFELSEDDLDSLNSLYLDLIYKLHPSFNPVQSIYEKDLFEEIVEAFETYDLTSMRSLAILIPEGKTIFEDDDVFIKSISQINQEIYNIKNSYPYNKKKILDDEKLFKNYKIQLLDVVANDYLLIEEYGKKLDELI</sequence>
<dbReference type="Proteomes" id="UP000232133">
    <property type="component" value="Chromosome"/>
</dbReference>
<dbReference type="AlphaFoldDB" id="A0A2H4U6B8"/>
<proteinExistence type="predicted"/>
<dbReference type="EMBL" id="CP017803">
    <property type="protein sequence ID" value="ATZ59633.1"/>
    <property type="molecule type" value="Genomic_DNA"/>
</dbReference>
<evidence type="ECO:0000313" key="2">
    <source>
        <dbReference type="Proteomes" id="UP000232133"/>
    </source>
</evidence>
<protein>
    <submittedName>
        <fullName evidence="1">Uncharacterized protein</fullName>
    </submittedName>
</protein>